<protein>
    <recommendedName>
        <fullName evidence="4">Outer membrane protein beta-barrel domain-containing protein</fullName>
    </recommendedName>
</protein>
<gene>
    <name evidence="5" type="ORF">HNQ93_002241</name>
</gene>
<keyword evidence="2" id="KW-0472">Membrane</keyword>
<dbReference type="Gene3D" id="2.170.130.10">
    <property type="entry name" value="TonB-dependent receptor, plug domain"/>
    <property type="match status" value="1"/>
</dbReference>
<dbReference type="EMBL" id="JACHGG010000003">
    <property type="protein sequence ID" value="MBB6059381.1"/>
    <property type="molecule type" value="Genomic_DNA"/>
</dbReference>
<keyword evidence="6" id="KW-1185">Reference proteome</keyword>
<evidence type="ECO:0000256" key="3">
    <source>
        <dbReference type="ARBA" id="ARBA00023237"/>
    </source>
</evidence>
<dbReference type="InterPro" id="IPR036942">
    <property type="entry name" value="Beta-barrel_TonB_sf"/>
</dbReference>
<dbReference type="InterPro" id="IPR037066">
    <property type="entry name" value="Plug_dom_sf"/>
</dbReference>
<dbReference type="GO" id="GO:0009279">
    <property type="term" value="C:cell outer membrane"/>
    <property type="evidence" value="ECO:0007669"/>
    <property type="project" value="UniProtKB-SubCell"/>
</dbReference>
<organism evidence="5 6">
    <name type="scientific">Hymenobacter luteus</name>
    <dbReference type="NCBI Taxonomy" id="1411122"/>
    <lineage>
        <taxon>Bacteria</taxon>
        <taxon>Pseudomonadati</taxon>
        <taxon>Bacteroidota</taxon>
        <taxon>Cytophagia</taxon>
        <taxon>Cytophagales</taxon>
        <taxon>Hymenobacteraceae</taxon>
        <taxon>Hymenobacter</taxon>
    </lineage>
</organism>
<reference evidence="5 6" key="1">
    <citation type="submission" date="2020-08" db="EMBL/GenBank/DDBJ databases">
        <title>Genomic Encyclopedia of Type Strains, Phase IV (KMG-IV): sequencing the most valuable type-strain genomes for metagenomic binning, comparative biology and taxonomic classification.</title>
        <authorList>
            <person name="Goeker M."/>
        </authorList>
    </citation>
    <scope>NUCLEOTIDE SEQUENCE [LARGE SCALE GENOMIC DNA]</scope>
    <source>
        <strain evidence="5 6">DSM 26718</strain>
    </source>
</reference>
<sequence>MQFRLLRLTSGFTIVAGVSLLALPFSGWAQVRPAPLSGSVRTSTGSPVEYATVTLHRAADSVVVKTEFSDATGQFRLEPGVAGRYLVSAVQVGHGRVWLGPLEATLAPLSEPLVFVLPASAATHLGGVTVTGQRPPFERLADRTIVNVENSSLSAGSTTLDVLGRAPGVSLDANDNLTLRGKQGLLVLINGKRQPMTGAELANLLRSLPAEQVSTIELITNPPAKYDAQGGAGVVAINLRKDQRLGTNGSLNAAYGRGRYGKFTTGLSLNHRRKGLNLFGSYAYTDRQNFQELDFNRRYLPEGGAAASSSQQHNAVRSHLQSHTWRAGADYSLGTRTTLGAVVSGISSRLPSHALNQADFFDGQGQLLSRSSSSNQRNLLTPNLAANLSLRYLFAKDSLGTPELTADADIASYGTTRTLQLGTTYLVPASAPFTLLTADQNGTLTIWSAKTDYVRPLRYNLRLEAGAKVSHVDSDNDVLFLLARNGVTASVPGLTNRFRYSENINAAYVSLTRTRPGLTVTAGLRGEQTNAVGRQEVGQASFARHYFQLFPNLSLRRPLSDKHELAFALSRRLDRPTYSQLNPFRSYVDATSYRTGNPSLWPRTSVQAELTHTFRHKYSTSLSYTRSNRPIVGAYLLDTDRLVAATDVNLRTQEYYSLSLTAPLEPASWWKLYASAEVFYIQFQGELAGSPLPAARPGALFSLNNALTLGHGWSADLNGSYNSRERFAFQDVRAFGQVGVGVQKSWGKATARLNAADLFYTTPLRVTARYRVLEETFRSAQDSRVVTASLSYRFGNDKVAAARRRSSGAEEEKRRAATGQ</sequence>
<dbReference type="SUPFAM" id="SSF56935">
    <property type="entry name" value="Porins"/>
    <property type="match status" value="1"/>
</dbReference>
<accession>A0A7W9T0X2</accession>
<dbReference type="AlphaFoldDB" id="A0A7W9T0X2"/>
<evidence type="ECO:0000259" key="4">
    <source>
        <dbReference type="Pfam" id="PF14905"/>
    </source>
</evidence>
<name>A0A7W9T0X2_9BACT</name>
<dbReference type="PANTHER" id="PTHR40980:SF4">
    <property type="entry name" value="TONB-DEPENDENT RECEPTOR-LIKE BETA-BARREL DOMAIN-CONTAINING PROTEIN"/>
    <property type="match status" value="1"/>
</dbReference>
<dbReference type="SUPFAM" id="SSF49478">
    <property type="entry name" value="Cna protein B-type domain"/>
    <property type="match status" value="1"/>
</dbReference>
<keyword evidence="3" id="KW-0998">Cell outer membrane</keyword>
<comment type="caution">
    <text evidence="5">The sequence shown here is derived from an EMBL/GenBank/DDBJ whole genome shotgun (WGS) entry which is preliminary data.</text>
</comment>
<evidence type="ECO:0000256" key="2">
    <source>
        <dbReference type="ARBA" id="ARBA00023136"/>
    </source>
</evidence>
<evidence type="ECO:0000256" key="1">
    <source>
        <dbReference type="ARBA" id="ARBA00004442"/>
    </source>
</evidence>
<evidence type="ECO:0000313" key="6">
    <source>
        <dbReference type="Proteomes" id="UP000532746"/>
    </source>
</evidence>
<dbReference type="PANTHER" id="PTHR40980">
    <property type="entry name" value="PLUG DOMAIN-CONTAINING PROTEIN"/>
    <property type="match status" value="1"/>
</dbReference>
<dbReference type="Pfam" id="PF14905">
    <property type="entry name" value="OMP_b-brl_3"/>
    <property type="match status" value="1"/>
</dbReference>
<dbReference type="RefSeq" id="WP_183404157.1">
    <property type="nucleotide sequence ID" value="NZ_JACHGG010000003.1"/>
</dbReference>
<proteinExistence type="predicted"/>
<dbReference type="Proteomes" id="UP000532746">
    <property type="component" value="Unassembled WGS sequence"/>
</dbReference>
<comment type="subcellular location">
    <subcellularLocation>
        <location evidence="1">Cell outer membrane</location>
    </subcellularLocation>
</comment>
<dbReference type="Pfam" id="PF13620">
    <property type="entry name" value="CarboxypepD_reg"/>
    <property type="match status" value="1"/>
</dbReference>
<dbReference type="Gene3D" id="2.40.170.20">
    <property type="entry name" value="TonB-dependent receptor, beta-barrel domain"/>
    <property type="match status" value="1"/>
</dbReference>
<feature type="domain" description="Outer membrane protein beta-barrel" evidence="4">
    <location>
        <begin position="403"/>
        <end position="792"/>
    </location>
</feature>
<evidence type="ECO:0000313" key="5">
    <source>
        <dbReference type="EMBL" id="MBB6059381.1"/>
    </source>
</evidence>
<dbReference type="InterPro" id="IPR041700">
    <property type="entry name" value="OMP_b-brl_3"/>
</dbReference>